<dbReference type="GO" id="GO:0008270">
    <property type="term" value="F:zinc ion binding"/>
    <property type="evidence" value="ECO:0007669"/>
    <property type="project" value="InterPro"/>
</dbReference>
<feature type="modified residue" description="Phosphotyrosine; by PKDCC" evidence="15">
    <location>
        <position position="354"/>
    </location>
</feature>
<dbReference type="SUPFAM" id="SSF55486">
    <property type="entry name" value="Metalloproteases ('zincins'), catalytic domain"/>
    <property type="match status" value="1"/>
</dbReference>
<feature type="binding site" evidence="14">
    <location>
        <position position="163"/>
    </location>
    <ligand>
        <name>Ca(2+)</name>
        <dbReference type="ChEBI" id="CHEBI:29108"/>
        <label>3</label>
    </ligand>
</feature>
<evidence type="ECO:0000256" key="17">
    <source>
        <dbReference type="SAM" id="MobiDB-lite"/>
    </source>
</evidence>
<feature type="binding site" evidence="14">
    <location>
        <position position="186"/>
    </location>
    <ligand>
        <name>Ca(2+)</name>
        <dbReference type="ChEBI" id="CHEBI:29108"/>
        <label>1</label>
    </ligand>
</feature>
<dbReference type="Proteomes" id="UP000265140">
    <property type="component" value="Chromosome 12"/>
</dbReference>
<evidence type="ECO:0000313" key="19">
    <source>
        <dbReference type="Ensembl" id="ENSELUP00000025496.3"/>
    </source>
</evidence>
<feature type="binding site" evidence="14">
    <location>
        <position position="164"/>
    </location>
    <ligand>
        <name>Ca(2+)</name>
        <dbReference type="ChEBI" id="CHEBI:29108"/>
        <label>3</label>
    </ligand>
</feature>
<feature type="binding site" evidence="14">
    <location>
        <position position="222"/>
    </location>
    <ligand>
        <name>Zn(2+)</name>
        <dbReference type="ChEBI" id="CHEBI:29105"/>
        <label>2</label>
        <note>catalytic</note>
    </ligand>
</feature>
<dbReference type="Gene3D" id="3.40.390.10">
    <property type="entry name" value="Collagenase (Catalytic Domain)"/>
    <property type="match status" value="1"/>
</dbReference>
<dbReference type="GO" id="GO:0031012">
    <property type="term" value="C:extracellular matrix"/>
    <property type="evidence" value="ECO:0007669"/>
    <property type="project" value="InterPro"/>
</dbReference>
<feature type="binding site" evidence="14">
    <location>
        <position position="186"/>
    </location>
    <ligand>
        <name>Ca(2+)</name>
        <dbReference type="ChEBI" id="CHEBI:29108"/>
        <label>3</label>
    </ligand>
</feature>
<keyword evidence="20" id="KW-1185">Reference proteome</keyword>
<proteinExistence type="inferred from homology"/>
<dbReference type="GeneTree" id="ENSGT00940000158593"/>
<feature type="binding site" evidence="13">
    <location>
        <position position="214"/>
    </location>
    <ligand>
        <name>Zn(2+)</name>
        <dbReference type="ChEBI" id="CHEBI:29105"/>
        <label>2</label>
        <note>catalytic</note>
    </ligand>
</feature>
<organism evidence="19 20">
    <name type="scientific">Esox lucius</name>
    <name type="common">Northern pike</name>
    <dbReference type="NCBI Taxonomy" id="8010"/>
    <lineage>
        <taxon>Eukaryota</taxon>
        <taxon>Metazoa</taxon>
        <taxon>Chordata</taxon>
        <taxon>Craniata</taxon>
        <taxon>Vertebrata</taxon>
        <taxon>Euteleostomi</taxon>
        <taxon>Actinopterygii</taxon>
        <taxon>Neopterygii</taxon>
        <taxon>Teleostei</taxon>
        <taxon>Protacanthopterygii</taxon>
        <taxon>Esociformes</taxon>
        <taxon>Esocidae</taxon>
        <taxon>Esox</taxon>
    </lineage>
</organism>
<feature type="binding site" evidence="13">
    <location>
        <position position="204"/>
    </location>
    <ligand>
        <name>Zn(2+)</name>
        <dbReference type="ChEBI" id="CHEBI:29105"/>
        <label>2</label>
        <note>catalytic</note>
    </ligand>
</feature>
<feature type="repeat" description="Hemopexin" evidence="16">
    <location>
        <begin position="362"/>
        <end position="410"/>
    </location>
</feature>
<dbReference type="InParanoid" id="A0A3P8Z9P3"/>
<dbReference type="InterPro" id="IPR033739">
    <property type="entry name" value="M10A_MMP"/>
</dbReference>
<dbReference type="GO" id="GO:0004222">
    <property type="term" value="F:metalloendopeptidase activity"/>
    <property type="evidence" value="ECO:0007669"/>
    <property type="project" value="InterPro"/>
</dbReference>
<protein>
    <recommendedName>
        <fullName evidence="18">Peptidase metallopeptidase domain-containing protein</fullName>
    </recommendedName>
</protein>
<dbReference type="SMART" id="SM00120">
    <property type="entry name" value="HX"/>
    <property type="match status" value="4"/>
</dbReference>
<dbReference type="Gene3D" id="2.110.10.10">
    <property type="entry name" value="Hemopexin-like domain"/>
    <property type="match status" value="2"/>
</dbReference>
<dbReference type="PIRSF" id="PIRSF001191">
    <property type="entry name" value="Peptidase_M10A_matrix"/>
    <property type="match status" value="1"/>
</dbReference>
<feature type="binding site" evidence="14">
    <location>
        <position position="181"/>
    </location>
    <ligand>
        <name>Zn(2+)</name>
        <dbReference type="ChEBI" id="CHEBI:29105"/>
        <label>1</label>
    </ligand>
</feature>
<dbReference type="InterPro" id="IPR006026">
    <property type="entry name" value="Peptidase_Metallo"/>
</dbReference>
<dbReference type="InterPro" id="IPR036375">
    <property type="entry name" value="Hemopexin-like_dom_sf"/>
</dbReference>
<dbReference type="PANTHER" id="PTHR10201:SF166">
    <property type="entry name" value="MATRIX METALLOPROTEINASE-19"/>
    <property type="match status" value="1"/>
</dbReference>
<dbReference type="FunFam" id="2.110.10.10:FF:000008">
    <property type="entry name" value="Matrix metallopeptidase 19"/>
    <property type="match status" value="1"/>
</dbReference>
<feature type="region of interest" description="Disordered" evidence="17">
    <location>
        <begin position="248"/>
        <end position="271"/>
    </location>
</feature>
<dbReference type="Pfam" id="PF01471">
    <property type="entry name" value="PG_binding_1"/>
    <property type="match status" value="1"/>
</dbReference>
<feature type="binding site" evidence="14">
    <location>
        <position position="280"/>
    </location>
    <ligand>
        <name>Ca(2+)</name>
        <dbReference type="ChEBI" id="CHEBI:29108"/>
        <label>5</label>
    </ligand>
</feature>
<dbReference type="PANTHER" id="PTHR10201">
    <property type="entry name" value="MATRIX METALLOPROTEINASE"/>
    <property type="match status" value="1"/>
</dbReference>
<keyword evidence="2" id="KW-0645">Protease</keyword>
<dbReference type="OMA" id="VMGYWRK"/>
<dbReference type="InterPro" id="IPR002477">
    <property type="entry name" value="Peptidoglycan-bd-like"/>
</dbReference>
<evidence type="ECO:0000259" key="18">
    <source>
        <dbReference type="SMART" id="SM00235"/>
    </source>
</evidence>
<evidence type="ECO:0000256" key="13">
    <source>
        <dbReference type="PIRSR" id="PIRSR001191-2"/>
    </source>
</evidence>
<dbReference type="InterPro" id="IPR036365">
    <property type="entry name" value="PGBD-like_sf"/>
</dbReference>
<sequence>MTKMSNARLNNMSATSPQVYLRTYGYLHRPLDSGMNHVHQAEEITEALKIFQKATNLTVSGTLNEATMSMMKQPRCGIQDSFSDKSLKYRVLGSIWRKKRLTYRIYSYTTDLGLAKTRAALQSAFRYWSEVSPLTFQEVLFPGRADIKISFHKKDRSCPVPFDGPGGVLAHADNPESGIVHFDEDELWTEGKSSGPNLRIVAAHEIGHALGLGHSQYSNALMGPVYSGYRADFKLHPDDIRGIQALYGKPTNRPTVSRHPNDPTLEAGPPDPCKGTMDAIMLGPLSKTYVFSGKYVWTLSDSDGYDTPILISVLWKDLPGSLNAAVHSQKTNKSYFLKGDKVWRYTRFKLDIGYPRRLAGIPSNVDSALYFQRNSGVIFFKGSQYWQWDEAGPVDGRTYPKPISHLFSGVPYNLEAALSWTNGHIYVFKGNQYWRIKNNKVVDKGYPLKTSEKWMQCDE</sequence>
<comment type="similarity">
    <text evidence="1">Belongs to the peptidase M10A family.</text>
</comment>
<evidence type="ECO:0000256" key="1">
    <source>
        <dbReference type="ARBA" id="ARBA00010370"/>
    </source>
</evidence>
<dbReference type="SMART" id="SM00235">
    <property type="entry name" value="ZnMc"/>
    <property type="match status" value="1"/>
</dbReference>
<keyword evidence="11" id="KW-1015">Disulfide bond</keyword>
<feature type="binding site" evidence="14">
    <location>
        <position position="368"/>
    </location>
    <ligand>
        <name>Ca(2+)</name>
        <dbReference type="ChEBI" id="CHEBI:29108"/>
        <label>5</label>
    </ligand>
</feature>
<feature type="domain" description="Peptidase metallopeptidase" evidence="18">
    <location>
        <begin position="92"/>
        <end position="249"/>
    </location>
</feature>
<dbReference type="CDD" id="cd00094">
    <property type="entry name" value="HX"/>
    <property type="match status" value="1"/>
</dbReference>
<feature type="repeat" description="Hemopexin" evidence="16">
    <location>
        <begin position="411"/>
        <end position="457"/>
    </location>
</feature>
<dbReference type="Pfam" id="PF00413">
    <property type="entry name" value="Peptidase_M10"/>
    <property type="match status" value="1"/>
</dbReference>
<dbReference type="AlphaFoldDB" id="A0A3P8Z9P3"/>
<dbReference type="GO" id="GO:0030198">
    <property type="term" value="P:extracellular matrix organization"/>
    <property type="evidence" value="ECO:0007669"/>
    <property type="project" value="TreeGrafter"/>
</dbReference>
<evidence type="ECO:0000256" key="11">
    <source>
        <dbReference type="ARBA" id="ARBA00023157"/>
    </source>
</evidence>
<keyword evidence="4" id="KW-0732">Signal</keyword>
<keyword evidence="6" id="KW-0378">Hydrolase</keyword>
<reference evidence="19" key="2">
    <citation type="submission" date="2020-02" db="EMBL/GenBank/DDBJ databases">
        <title>Esox lucius (northern pike) genome, fEsoLuc1, primary haplotype.</title>
        <authorList>
            <person name="Myers G."/>
            <person name="Karagic N."/>
            <person name="Meyer A."/>
            <person name="Pippel M."/>
            <person name="Reichard M."/>
            <person name="Winkler S."/>
            <person name="Tracey A."/>
            <person name="Sims Y."/>
            <person name="Howe K."/>
            <person name="Rhie A."/>
            <person name="Formenti G."/>
            <person name="Durbin R."/>
            <person name="Fedrigo O."/>
            <person name="Jarvis E.D."/>
        </authorList>
    </citation>
    <scope>NUCLEOTIDE SEQUENCE [LARGE SCALE GENOMIC DNA]</scope>
</reference>
<feature type="binding site" evidence="14">
    <location>
        <position position="146"/>
    </location>
    <ligand>
        <name>Ca(2+)</name>
        <dbReference type="ChEBI" id="CHEBI:29108"/>
        <label>2</label>
    </ligand>
</feature>
<evidence type="ECO:0000256" key="8">
    <source>
        <dbReference type="ARBA" id="ARBA00022837"/>
    </source>
</evidence>
<dbReference type="Bgee" id="ENSELUG00000024234">
    <property type="expression patterns" value="Expressed in muscle tissue and 1 other cell type or tissue"/>
</dbReference>
<evidence type="ECO:0000256" key="14">
    <source>
        <dbReference type="PIRSR" id="PIRSR621190-2"/>
    </source>
</evidence>
<keyword evidence="9" id="KW-0482">Metalloprotease</keyword>
<gene>
    <name evidence="19" type="primary">MMP19</name>
</gene>
<dbReference type="InterPro" id="IPR018487">
    <property type="entry name" value="Hemopexin-like_repeat"/>
</dbReference>
<reference evidence="19" key="4">
    <citation type="submission" date="2025-09" db="UniProtKB">
        <authorList>
            <consortium name="Ensembl"/>
        </authorList>
    </citation>
    <scope>IDENTIFICATION</scope>
</reference>
<evidence type="ECO:0000313" key="20">
    <source>
        <dbReference type="Proteomes" id="UP000265140"/>
    </source>
</evidence>
<feature type="binding site" evidence="14">
    <location>
        <position position="325"/>
    </location>
    <ligand>
        <name>Ca(2+)</name>
        <dbReference type="ChEBI" id="CHEBI:29108"/>
        <label>5</label>
    </ligand>
</feature>
<dbReference type="SUPFAM" id="SSF50923">
    <property type="entry name" value="Hemopexin-like domain"/>
    <property type="match status" value="1"/>
</dbReference>
<feature type="binding site" evidence="14">
    <location>
        <position position="111"/>
    </location>
    <ligand>
        <name>Ca(2+)</name>
        <dbReference type="ChEBI" id="CHEBI:29108"/>
        <label>1</label>
    </ligand>
</feature>
<dbReference type="PROSITE" id="PS51642">
    <property type="entry name" value="HEMOPEXIN_2"/>
    <property type="match status" value="2"/>
</dbReference>
<dbReference type="InterPro" id="IPR021190">
    <property type="entry name" value="Pept_M10A"/>
</dbReference>
<evidence type="ECO:0000256" key="4">
    <source>
        <dbReference type="ARBA" id="ARBA00022729"/>
    </source>
</evidence>
<reference evidence="20" key="1">
    <citation type="journal article" date="2014" name="PLoS ONE">
        <title>The genome and linkage map of the northern pike (Esox lucius): conserved synteny revealed between the salmonid sister group and the Neoteleostei.</title>
        <authorList>
            <person name="Rondeau E.B."/>
            <person name="Minkley D.R."/>
            <person name="Leong J.S."/>
            <person name="Messmer A.M."/>
            <person name="Jantzen J.R."/>
            <person name="von Schalburg K.R."/>
            <person name="Lemon C."/>
            <person name="Bird N.H."/>
            <person name="Koop B.F."/>
        </authorList>
    </citation>
    <scope>NUCLEOTIDE SEQUENCE</scope>
</reference>
<dbReference type="SUPFAM" id="SSF47090">
    <property type="entry name" value="PGBD-like"/>
    <property type="match status" value="1"/>
</dbReference>
<dbReference type="Ensembl" id="ENSELUT00000037195.3">
    <property type="protein sequence ID" value="ENSELUP00000025496.3"/>
    <property type="gene ID" value="ENSELUG00000024234.3"/>
</dbReference>
<comment type="cofactor">
    <cofactor evidence="14">
        <name>Zn(2+)</name>
        <dbReference type="ChEBI" id="CHEBI:29105"/>
    </cofactor>
    <text evidence="14">Binds 2 Zn(2+) ions per subunit.</text>
</comment>
<dbReference type="GO" id="GO:0005615">
    <property type="term" value="C:extracellular space"/>
    <property type="evidence" value="ECO:0007669"/>
    <property type="project" value="TreeGrafter"/>
</dbReference>
<feature type="active site" evidence="12">
    <location>
        <position position="205"/>
    </location>
</feature>
<evidence type="ECO:0000256" key="9">
    <source>
        <dbReference type="ARBA" id="ARBA00023049"/>
    </source>
</evidence>
<evidence type="ECO:0000256" key="5">
    <source>
        <dbReference type="ARBA" id="ARBA00022737"/>
    </source>
</evidence>
<evidence type="ECO:0000256" key="10">
    <source>
        <dbReference type="ARBA" id="ARBA00023145"/>
    </source>
</evidence>
<dbReference type="PRINTS" id="PR00138">
    <property type="entry name" value="MATRIXIN"/>
</dbReference>
<dbReference type="PROSITE" id="PS00024">
    <property type="entry name" value="HEMOPEXIN"/>
    <property type="match status" value="1"/>
</dbReference>
<feature type="binding site" evidence="14">
    <location>
        <position position="171"/>
    </location>
    <ligand>
        <name>Zn(2+)</name>
        <dbReference type="ChEBI" id="CHEBI:29105"/>
        <label>1</label>
    </ligand>
</feature>
<dbReference type="GO" id="GO:0030574">
    <property type="term" value="P:collagen catabolic process"/>
    <property type="evidence" value="ECO:0007669"/>
    <property type="project" value="TreeGrafter"/>
</dbReference>
<evidence type="ECO:0000256" key="12">
    <source>
        <dbReference type="PIRSR" id="PIRSR001191-1"/>
    </source>
</evidence>
<keyword evidence="3 13" id="KW-0479">Metal-binding</keyword>
<evidence type="ECO:0000256" key="15">
    <source>
        <dbReference type="PIRSR" id="PIRSR621190-4"/>
    </source>
</evidence>
<dbReference type="Pfam" id="PF00045">
    <property type="entry name" value="Hemopexin"/>
    <property type="match status" value="3"/>
</dbReference>
<dbReference type="InterPro" id="IPR018486">
    <property type="entry name" value="Hemopexin_CS"/>
</dbReference>
<feature type="binding site" evidence="13">
    <location>
        <position position="208"/>
    </location>
    <ligand>
        <name>Zn(2+)</name>
        <dbReference type="ChEBI" id="CHEBI:29105"/>
        <label>2</label>
        <note>catalytic</note>
    </ligand>
</feature>
<dbReference type="InterPro" id="IPR024079">
    <property type="entry name" value="MetalloPept_cat_dom_sf"/>
</dbReference>
<keyword evidence="7 13" id="KW-0862">Zinc</keyword>
<evidence type="ECO:0000256" key="7">
    <source>
        <dbReference type="ARBA" id="ARBA00022833"/>
    </source>
</evidence>
<feature type="binding site" description="in inhibited form" evidence="14">
    <location>
        <position position="76"/>
    </location>
    <ligand>
        <name>Zn(2+)</name>
        <dbReference type="ChEBI" id="CHEBI:29105"/>
        <label>2</label>
        <note>catalytic</note>
    </ligand>
</feature>
<comment type="cofactor">
    <cofactor evidence="14">
        <name>Ca(2+)</name>
        <dbReference type="ChEBI" id="CHEBI:29108"/>
    </cofactor>
    <text evidence="14">Can bind about 5 Ca(2+) ions per subunit.</text>
</comment>
<evidence type="ECO:0000256" key="2">
    <source>
        <dbReference type="ARBA" id="ARBA00022670"/>
    </source>
</evidence>
<evidence type="ECO:0000256" key="6">
    <source>
        <dbReference type="ARBA" id="ARBA00022801"/>
    </source>
</evidence>
<accession>A0A3P8Z9P3</accession>
<dbReference type="InterPro" id="IPR000585">
    <property type="entry name" value="Hemopexin-like_dom"/>
</dbReference>
<dbReference type="GO" id="GO:0006508">
    <property type="term" value="P:proteolysis"/>
    <property type="evidence" value="ECO:0007669"/>
    <property type="project" value="UniProtKB-KW"/>
</dbReference>
<reference evidence="19" key="3">
    <citation type="submission" date="2025-08" db="UniProtKB">
        <authorList>
            <consortium name="Ensembl"/>
        </authorList>
    </citation>
    <scope>IDENTIFICATION</scope>
</reference>
<name>A0A3P8Z9P3_ESOLU</name>
<dbReference type="InterPro" id="IPR001818">
    <property type="entry name" value="Pept_M10_metallopeptidase"/>
</dbReference>
<keyword evidence="8 14" id="KW-0106">Calcium</keyword>
<evidence type="ECO:0000256" key="16">
    <source>
        <dbReference type="PROSITE-ProRule" id="PRU01011"/>
    </source>
</evidence>
<keyword evidence="5" id="KW-0677">Repeat</keyword>
<feature type="binding site" evidence="14">
    <location>
        <position position="183"/>
    </location>
    <ligand>
        <name>Ca(2+)</name>
        <dbReference type="ChEBI" id="CHEBI:29108"/>
        <label>3</label>
    </ligand>
</feature>
<dbReference type="CDD" id="cd04278">
    <property type="entry name" value="ZnMc_MMP"/>
    <property type="match status" value="1"/>
</dbReference>
<dbReference type="FunFam" id="3.40.390.10:FF:000091">
    <property type="entry name" value="Matrix metalloproteinase-16-like Protein"/>
    <property type="match status" value="1"/>
</dbReference>
<evidence type="ECO:0000256" key="3">
    <source>
        <dbReference type="ARBA" id="ARBA00022723"/>
    </source>
</evidence>
<keyword evidence="10" id="KW-0865">Zymogen</keyword>
<feature type="binding site" evidence="14">
    <location>
        <position position="278"/>
    </location>
    <ligand>
        <name>Ca(2+)</name>
        <dbReference type="ChEBI" id="CHEBI:29108"/>
        <label>4</label>
    </ligand>
</feature>